<dbReference type="RefSeq" id="WP_184841628.1">
    <property type="nucleotide sequence ID" value="NZ_JACHMN010000003.1"/>
</dbReference>
<keyword evidence="2" id="KW-1185">Reference proteome</keyword>
<name>A0A841BXG0_9ACTN</name>
<dbReference type="Gene3D" id="3.40.50.1000">
    <property type="entry name" value="HAD superfamily/HAD-like"/>
    <property type="match status" value="1"/>
</dbReference>
<proteinExistence type="predicted"/>
<comment type="caution">
    <text evidence="1">The sequence shown here is derived from an EMBL/GenBank/DDBJ whole genome shotgun (WGS) entry which is preliminary data.</text>
</comment>
<dbReference type="Proteomes" id="UP000587527">
    <property type="component" value="Unassembled WGS sequence"/>
</dbReference>
<dbReference type="InterPro" id="IPR023214">
    <property type="entry name" value="HAD_sf"/>
</dbReference>
<dbReference type="Pfam" id="PF00702">
    <property type="entry name" value="Hydrolase"/>
    <property type="match status" value="1"/>
</dbReference>
<dbReference type="InterPro" id="IPR036412">
    <property type="entry name" value="HAD-like_sf"/>
</dbReference>
<dbReference type="SUPFAM" id="SSF56784">
    <property type="entry name" value="HAD-like"/>
    <property type="match status" value="1"/>
</dbReference>
<accession>A0A841BXG0</accession>
<sequence>MNLRKPAFALFLDEGVMRQAGVVDSEVLAFVREVRAVGRPVVLCANTDDDLRAELAAAGIADDFDAVITSGEAGWFKPSKPFFEVATAAVETEAKRCLLVAATDRDVRGARAAGLVAIRFTTTADLGYARKALALPA</sequence>
<organism evidence="1 2">
    <name type="scientific">Allocatelliglobosispora scoriae</name>
    <dbReference type="NCBI Taxonomy" id="643052"/>
    <lineage>
        <taxon>Bacteria</taxon>
        <taxon>Bacillati</taxon>
        <taxon>Actinomycetota</taxon>
        <taxon>Actinomycetes</taxon>
        <taxon>Micromonosporales</taxon>
        <taxon>Micromonosporaceae</taxon>
        <taxon>Allocatelliglobosispora</taxon>
    </lineage>
</organism>
<reference evidence="1 2" key="1">
    <citation type="submission" date="2020-08" db="EMBL/GenBank/DDBJ databases">
        <title>Sequencing the genomes of 1000 actinobacteria strains.</title>
        <authorList>
            <person name="Klenk H.-P."/>
        </authorList>
    </citation>
    <scope>NUCLEOTIDE SEQUENCE [LARGE SCALE GENOMIC DNA]</scope>
    <source>
        <strain evidence="1 2">DSM 45362</strain>
    </source>
</reference>
<evidence type="ECO:0000313" key="2">
    <source>
        <dbReference type="Proteomes" id="UP000587527"/>
    </source>
</evidence>
<protein>
    <submittedName>
        <fullName evidence="1">FMN phosphatase YigB (HAD superfamily)</fullName>
    </submittedName>
</protein>
<evidence type="ECO:0000313" key="1">
    <source>
        <dbReference type="EMBL" id="MBB5872206.1"/>
    </source>
</evidence>
<dbReference type="AlphaFoldDB" id="A0A841BXG0"/>
<gene>
    <name evidence="1" type="ORF">F4553_005640</name>
</gene>
<dbReference type="EMBL" id="JACHMN010000003">
    <property type="protein sequence ID" value="MBB5872206.1"/>
    <property type="molecule type" value="Genomic_DNA"/>
</dbReference>